<dbReference type="GO" id="GO:0006896">
    <property type="term" value="P:Golgi to vacuole transport"/>
    <property type="evidence" value="ECO:0007669"/>
    <property type="project" value="TreeGrafter"/>
</dbReference>
<feature type="domain" description="Vps52 coiled-coil" evidence="7">
    <location>
        <begin position="56"/>
        <end position="228"/>
    </location>
</feature>
<evidence type="ECO:0000256" key="1">
    <source>
        <dbReference type="ARBA" id="ARBA00004601"/>
    </source>
</evidence>
<evidence type="ECO:0000256" key="5">
    <source>
        <dbReference type="ARBA" id="ARBA00022927"/>
    </source>
</evidence>
<dbReference type="GO" id="GO:0042147">
    <property type="term" value="P:retrograde transport, endosome to Golgi"/>
    <property type="evidence" value="ECO:0007669"/>
    <property type="project" value="TreeGrafter"/>
</dbReference>
<keyword evidence="6" id="KW-0333">Golgi apparatus</keyword>
<gene>
    <name evidence="9" type="ORF">CBOVIS_LOCUS2372</name>
</gene>
<dbReference type="GO" id="GO:0015031">
    <property type="term" value="P:protein transport"/>
    <property type="evidence" value="ECO:0007669"/>
    <property type="project" value="UniProtKB-KW"/>
</dbReference>
<evidence type="ECO:0000256" key="6">
    <source>
        <dbReference type="ARBA" id="ARBA00023034"/>
    </source>
</evidence>
<comment type="similarity">
    <text evidence="2">Belongs to the VPS52 family.</text>
</comment>
<organism evidence="9 10">
    <name type="scientific">Caenorhabditis bovis</name>
    <dbReference type="NCBI Taxonomy" id="2654633"/>
    <lineage>
        <taxon>Eukaryota</taxon>
        <taxon>Metazoa</taxon>
        <taxon>Ecdysozoa</taxon>
        <taxon>Nematoda</taxon>
        <taxon>Chromadorea</taxon>
        <taxon>Rhabditida</taxon>
        <taxon>Rhabditina</taxon>
        <taxon>Rhabditomorpha</taxon>
        <taxon>Rhabditoidea</taxon>
        <taxon>Rhabditidae</taxon>
        <taxon>Peloderinae</taxon>
        <taxon>Caenorhabditis</taxon>
    </lineage>
</organism>
<dbReference type="EMBL" id="CADEPM010000002">
    <property type="protein sequence ID" value="CAB3399212.1"/>
    <property type="molecule type" value="Genomic_DNA"/>
</dbReference>
<dbReference type="AlphaFoldDB" id="A0A8S1E654"/>
<reference evidence="9 10" key="1">
    <citation type="submission" date="2020-04" db="EMBL/GenBank/DDBJ databases">
        <authorList>
            <person name="Laetsch R D."/>
            <person name="Stevens L."/>
            <person name="Kumar S."/>
            <person name="Blaxter L. M."/>
        </authorList>
    </citation>
    <scope>NUCLEOTIDE SEQUENCE [LARGE SCALE GENOMIC DNA]</scope>
</reference>
<comment type="caution">
    <text evidence="9">The sequence shown here is derived from an EMBL/GenBank/DDBJ whole genome shotgun (WGS) entry which is preliminary data.</text>
</comment>
<dbReference type="PANTHER" id="PTHR14190:SF7">
    <property type="entry name" value="VACUOLAR PROTEIN SORTING-ASSOCIATED PROTEIN 52 HOMOLOG"/>
    <property type="match status" value="1"/>
</dbReference>
<feature type="domain" description="Vps52 C-terminal" evidence="8">
    <location>
        <begin position="245"/>
        <end position="565"/>
    </location>
</feature>
<evidence type="ECO:0000256" key="3">
    <source>
        <dbReference type="ARBA" id="ARBA00017083"/>
    </source>
</evidence>
<name>A0A8S1E654_9PELO</name>
<evidence type="ECO:0000259" key="8">
    <source>
        <dbReference type="Pfam" id="PF20655"/>
    </source>
</evidence>
<dbReference type="GO" id="GO:0007041">
    <property type="term" value="P:lysosomal transport"/>
    <property type="evidence" value="ECO:0007669"/>
    <property type="project" value="TreeGrafter"/>
</dbReference>
<dbReference type="GO" id="GO:0032456">
    <property type="term" value="P:endocytic recycling"/>
    <property type="evidence" value="ECO:0007669"/>
    <property type="project" value="TreeGrafter"/>
</dbReference>
<keyword evidence="4" id="KW-0813">Transport</keyword>
<dbReference type="Proteomes" id="UP000494206">
    <property type="component" value="Unassembled WGS sequence"/>
</dbReference>
<dbReference type="GO" id="GO:0005829">
    <property type="term" value="C:cytosol"/>
    <property type="evidence" value="ECO:0007669"/>
    <property type="project" value="GOC"/>
</dbReference>
<accession>A0A8S1E654</accession>
<dbReference type="InterPro" id="IPR007258">
    <property type="entry name" value="Vps52"/>
</dbReference>
<evidence type="ECO:0000256" key="2">
    <source>
        <dbReference type="ARBA" id="ARBA00008180"/>
    </source>
</evidence>
<dbReference type="GO" id="GO:0000938">
    <property type="term" value="C:GARP complex"/>
    <property type="evidence" value="ECO:0007669"/>
    <property type="project" value="TreeGrafter"/>
</dbReference>
<comment type="subcellular location">
    <subcellularLocation>
        <location evidence="1">Golgi apparatus</location>
        <location evidence="1">trans-Golgi network</location>
    </subcellularLocation>
</comment>
<dbReference type="GO" id="GO:0019905">
    <property type="term" value="F:syntaxin binding"/>
    <property type="evidence" value="ECO:0007669"/>
    <property type="project" value="TreeGrafter"/>
</dbReference>
<dbReference type="OrthoDB" id="19482at2759"/>
<keyword evidence="10" id="KW-1185">Reference proteome</keyword>
<dbReference type="Pfam" id="PF20655">
    <property type="entry name" value="Vps52_C"/>
    <property type="match status" value="1"/>
</dbReference>
<dbReference type="PANTHER" id="PTHR14190">
    <property type="entry name" value="SUPPRESSOR OF ACTIN MUTATIONS 2/VACUOLAR PROTEIN SORTING 52"/>
    <property type="match status" value="1"/>
</dbReference>
<dbReference type="InterPro" id="IPR048319">
    <property type="entry name" value="Vps52_CC"/>
</dbReference>
<keyword evidence="5" id="KW-0653">Protein transport</keyword>
<evidence type="ECO:0000313" key="9">
    <source>
        <dbReference type="EMBL" id="CAB3399212.1"/>
    </source>
</evidence>
<protein>
    <recommendedName>
        <fullName evidence="3">Vacuolar protein sorting-associated protein 52 homolog</fullName>
    </recommendedName>
</protein>
<sequence length="688" mass="79072">MERNFTIASLENCLSQLKRADESVVRKAIESGDGLNESTNDVGQKLSEAHRSAVNDCLENSEKLAELHKQINACDKVFERLQNVLYSFQDNLGTIGEDMKLLQVQSFDIHQELENRMKVRAELSQFVDDIVVPQHMIRTIMDTEPNHRGFIEALHELHHKISLIASRQTGEAIAVHDTIPVLESLKIKAIEKVREWLLTKIYQFRKPLTNYQVFQHQLLKCRFFYEFVHSHDPIIAKEIQEEYIDTISKMFFTYFKAYSSRLFKLTMKDEATKDDLLGAVDSVKSSSLAGFFSAKPQVRNKATVFSLGHRHSILEIDFLSALIVPHAASQHSQSYQFEALFRSIQLAFVDHYSHEYLFINDFFMSTEHDTIELHSRAMSRAVSVLLKCCEEQIVLNWDAISLHLCLALCEKFRKLLIEREVPPVSGYWETLSNILWVRLDLVMSAHNESVKSLDLKKLQSNGALDARPHYVVRRYAELTSAHLSIARCNGREICPKMEALLESSEDTIEQLLTRMSCMQTTHKNKHVFLINNYDLILGIIDDNEAKHSRVYAIIHELEQKSIDDFVESVLDPHIGFLIKFVTECESLINQGHTQLLVRHNDKISNAVSTINLRWKSAIDAINAEIVQLFTNFSLGTSILQSTFSKFIQYIQRFTKILAHEAFAGNSAANELINVHQIMLEIKKFKPVY</sequence>
<evidence type="ECO:0000259" key="7">
    <source>
        <dbReference type="Pfam" id="PF04129"/>
    </source>
</evidence>
<dbReference type="Pfam" id="PF04129">
    <property type="entry name" value="Vps52_CC"/>
    <property type="match status" value="1"/>
</dbReference>
<proteinExistence type="inferred from homology"/>
<evidence type="ECO:0000313" key="10">
    <source>
        <dbReference type="Proteomes" id="UP000494206"/>
    </source>
</evidence>
<dbReference type="InterPro" id="IPR048361">
    <property type="entry name" value="Vps52_C"/>
</dbReference>
<evidence type="ECO:0000256" key="4">
    <source>
        <dbReference type="ARBA" id="ARBA00022448"/>
    </source>
</evidence>